<evidence type="ECO:0000256" key="1">
    <source>
        <dbReference type="SAM" id="SignalP"/>
    </source>
</evidence>
<keyword evidence="1" id="KW-0732">Signal</keyword>
<keyword evidence="3" id="KW-1185">Reference proteome</keyword>
<name>A0ABN8RB07_9CNID</name>
<gene>
    <name evidence="2" type="ORF">PLOB_00015857</name>
</gene>
<comment type="caution">
    <text evidence="2">The sequence shown here is derived from an EMBL/GenBank/DDBJ whole genome shotgun (WGS) entry which is preliminary data.</text>
</comment>
<dbReference type="Proteomes" id="UP001159405">
    <property type="component" value="Unassembled WGS sequence"/>
</dbReference>
<protein>
    <submittedName>
        <fullName evidence="2">Uncharacterized protein</fullName>
    </submittedName>
</protein>
<organism evidence="2 3">
    <name type="scientific">Porites lobata</name>
    <dbReference type="NCBI Taxonomy" id="104759"/>
    <lineage>
        <taxon>Eukaryota</taxon>
        <taxon>Metazoa</taxon>
        <taxon>Cnidaria</taxon>
        <taxon>Anthozoa</taxon>
        <taxon>Hexacorallia</taxon>
        <taxon>Scleractinia</taxon>
        <taxon>Fungiina</taxon>
        <taxon>Poritidae</taxon>
        <taxon>Porites</taxon>
    </lineage>
</organism>
<proteinExistence type="predicted"/>
<evidence type="ECO:0000313" key="3">
    <source>
        <dbReference type="Proteomes" id="UP001159405"/>
    </source>
</evidence>
<sequence length="70" mass="8151">MNKLLVITLVISLLAGTFIHSGEALIRAGRNMVPYPLDGRDTDNMYHLYNREESPRYFKRDRTERRGIKA</sequence>
<evidence type="ECO:0000313" key="2">
    <source>
        <dbReference type="EMBL" id="CAH3175320.1"/>
    </source>
</evidence>
<dbReference type="EMBL" id="CALNXK010000199">
    <property type="protein sequence ID" value="CAH3175320.1"/>
    <property type="molecule type" value="Genomic_DNA"/>
</dbReference>
<accession>A0ABN8RB07</accession>
<reference evidence="2 3" key="1">
    <citation type="submission" date="2022-05" db="EMBL/GenBank/DDBJ databases">
        <authorList>
            <consortium name="Genoscope - CEA"/>
            <person name="William W."/>
        </authorList>
    </citation>
    <scope>NUCLEOTIDE SEQUENCE [LARGE SCALE GENOMIC DNA]</scope>
</reference>
<feature type="chain" id="PRO_5046569699" evidence="1">
    <location>
        <begin position="25"/>
        <end position="70"/>
    </location>
</feature>
<feature type="signal peptide" evidence="1">
    <location>
        <begin position="1"/>
        <end position="24"/>
    </location>
</feature>